<comment type="caution">
    <text evidence="1">The sequence shown here is derived from an EMBL/GenBank/DDBJ whole genome shotgun (WGS) entry which is preliminary data.</text>
</comment>
<evidence type="ECO:0000313" key="2">
    <source>
        <dbReference type="Proteomes" id="UP000757232"/>
    </source>
</evidence>
<name>A0A9Q5I4D6_SANBA</name>
<dbReference type="OrthoDB" id="2916406at2759"/>
<organism evidence="1 2">
    <name type="scientific">Sanghuangporus baumii</name>
    <name type="common">Phellinus baumii</name>
    <dbReference type="NCBI Taxonomy" id="108892"/>
    <lineage>
        <taxon>Eukaryota</taxon>
        <taxon>Fungi</taxon>
        <taxon>Dikarya</taxon>
        <taxon>Basidiomycota</taxon>
        <taxon>Agaricomycotina</taxon>
        <taxon>Agaricomycetes</taxon>
        <taxon>Hymenochaetales</taxon>
        <taxon>Hymenochaetaceae</taxon>
        <taxon>Sanghuangporus</taxon>
    </lineage>
</organism>
<evidence type="ECO:0000313" key="1">
    <source>
        <dbReference type="EMBL" id="OCB91480.1"/>
    </source>
</evidence>
<dbReference type="EMBL" id="LNZH02000085">
    <property type="protein sequence ID" value="OCB91480.1"/>
    <property type="molecule type" value="Genomic_DNA"/>
</dbReference>
<dbReference type="Proteomes" id="UP000757232">
    <property type="component" value="Unassembled WGS sequence"/>
</dbReference>
<protein>
    <submittedName>
        <fullName evidence="1">Uncharacterized protein</fullName>
    </submittedName>
</protein>
<reference evidence="1" key="1">
    <citation type="submission" date="2016-06" db="EMBL/GenBank/DDBJ databases">
        <title>Draft Genome sequence of the fungus Inonotus baumii.</title>
        <authorList>
            <person name="Zhu H."/>
            <person name="Lin W."/>
        </authorList>
    </citation>
    <scope>NUCLEOTIDE SEQUENCE</scope>
    <source>
        <strain evidence="1">821</strain>
    </source>
</reference>
<accession>A0A9Q5I4D6</accession>
<dbReference type="AlphaFoldDB" id="A0A9Q5I4D6"/>
<keyword evidence="2" id="KW-1185">Reference proteome</keyword>
<proteinExistence type="predicted"/>
<gene>
    <name evidence="1" type="ORF">A7U60_g1255</name>
</gene>
<sequence length="154" mass="17815">MGNHQVFLSPEHNPLIVHRRAWLFSWYNSEEHMQDVEARVNIGQGAMYAFAGSVLSGHTTQSYVHNVKVTLLRPGTVEYYMLFFKNHVRLPKSRSIRPHFRGDALVVRMDDTGMVYVNMPGDCIGRVNYVMNRFARDCRVGGRIPKEVVYRTRS</sequence>